<sequence length="693" mass="80958">MPLQLSHSCLLPLASLNKYTTSQVFDKKSNTFPKGNIQATQNLDIDNFLNIPLYDFQCIRICNSCKAIKDTQIINKKWYCSYCNDVNYDTSNEKDSITDYDFYSNISFGENSSYSTLASMHLFILDYCINDEIDLNFVHIFNENLQSVLKEDDLINFVFVFPDGKFYTIDEDQKIIYFDCKSTINFLHCAQYAKNFNWPLLKTIESNCIFKNSNKTRVKRQLPLDVIYNNVSKLSNVFIKCLYHQLGPVTSKNGKIVNKDKKHLLRKFDDNKFNRESYKLTKTAYKYYRKQQTNWSELNKKNLFINFSLFGCSLDDIGVMELSPFFRLYNFVDSYDSSINVNKLTYALQKWHYEDGFKIIEFESFSSSELFNISGIWGEPKNYQKMIKSQRNYNKKPIDDLYVKNIVKTDHCKILSTNSLYNIINMSYNLKLVRDTATLEDGVITEEMLQLKSGIKPRRLELYPESIRLQTIVKFIHNGVFYLHRSNRILPVTTNLDNLTIDHKMLLAGIIKKFVLTTTPLIINDIHNISIYMEQYQATLTTQLIRDYLKIDFLRCLDTDLETFLHAIFNMKYVLPITNLVQLTPDEFIINCFKLLGFSDNDIMLEILPKREISGSNQLLELSDCLYLISTTNDGQDEFSFNSKKPVLLINNDSVGRYLSNKLNFQVVDNDHQLLVDLEKFKGDMINRSSLKN</sequence>
<comment type="caution">
    <text evidence="1">The sequence shown here is derived from an EMBL/GenBank/DDBJ whole genome shotgun (WGS) entry which is preliminary data.</text>
</comment>
<protein>
    <submittedName>
        <fullName evidence="1">Uncharacterized protein</fullName>
    </submittedName>
</protein>
<reference evidence="2" key="1">
    <citation type="journal article" date="2016" name="Proc. Natl. Acad. Sci. U.S.A.">
        <title>Comparative genomics of biotechnologically important yeasts.</title>
        <authorList>
            <person name="Riley R."/>
            <person name="Haridas S."/>
            <person name="Wolfe K.H."/>
            <person name="Lopes M.R."/>
            <person name="Hittinger C.T."/>
            <person name="Goeker M."/>
            <person name="Salamov A.A."/>
            <person name="Wisecaver J.H."/>
            <person name="Long T.M."/>
            <person name="Calvey C.H."/>
            <person name="Aerts A.L."/>
            <person name="Barry K.W."/>
            <person name="Choi C."/>
            <person name="Clum A."/>
            <person name="Coughlan A.Y."/>
            <person name="Deshpande S."/>
            <person name="Douglass A.P."/>
            <person name="Hanson S.J."/>
            <person name="Klenk H.-P."/>
            <person name="LaButti K.M."/>
            <person name="Lapidus A."/>
            <person name="Lindquist E.A."/>
            <person name="Lipzen A.M."/>
            <person name="Meier-Kolthoff J.P."/>
            <person name="Ohm R.A."/>
            <person name="Otillar R.P."/>
            <person name="Pangilinan J.L."/>
            <person name="Peng Y."/>
            <person name="Rokas A."/>
            <person name="Rosa C.A."/>
            <person name="Scheuner C."/>
            <person name="Sibirny A.A."/>
            <person name="Slot J.C."/>
            <person name="Stielow J.B."/>
            <person name="Sun H."/>
            <person name="Kurtzman C.P."/>
            <person name="Blackwell M."/>
            <person name="Grigoriev I.V."/>
            <person name="Jeffries T.W."/>
        </authorList>
    </citation>
    <scope>NUCLEOTIDE SEQUENCE [LARGE SCALE GENOMIC DNA]</scope>
    <source>
        <strain evidence="2">NRRL Y-1626</strain>
    </source>
</reference>
<accession>A0A1B7TE87</accession>
<dbReference type="InterPro" id="IPR036465">
    <property type="entry name" value="vWFA_dom_sf"/>
</dbReference>
<organism evidence="1 2">
    <name type="scientific">Hanseniaspora valbyensis NRRL Y-1626</name>
    <dbReference type="NCBI Taxonomy" id="766949"/>
    <lineage>
        <taxon>Eukaryota</taxon>
        <taxon>Fungi</taxon>
        <taxon>Dikarya</taxon>
        <taxon>Ascomycota</taxon>
        <taxon>Saccharomycotina</taxon>
        <taxon>Saccharomycetes</taxon>
        <taxon>Saccharomycodales</taxon>
        <taxon>Saccharomycodaceae</taxon>
        <taxon>Hanseniaspora</taxon>
    </lineage>
</organism>
<dbReference type="EMBL" id="LXPE01000011">
    <property type="protein sequence ID" value="OBA27044.1"/>
    <property type="molecule type" value="Genomic_DNA"/>
</dbReference>
<proteinExistence type="predicted"/>
<dbReference type="Proteomes" id="UP000092321">
    <property type="component" value="Unassembled WGS sequence"/>
</dbReference>
<evidence type="ECO:0000313" key="2">
    <source>
        <dbReference type="Proteomes" id="UP000092321"/>
    </source>
</evidence>
<dbReference type="SUPFAM" id="SSF53300">
    <property type="entry name" value="vWA-like"/>
    <property type="match status" value="1"/>
</dbReference>
<evidence type="ECO:0000313" key="1">
    <source>
        <dbReference type="EMBL" id="OBA27044.1"/>
    </source>
</evidence>
<dbReference type="Gene3D" id="3.40.50.410">
    <property type="entry name" value="von Willebrand factor, type A domain"/>
    <property type="match status" value="1"/>
</dbReference>
<gene>
    <name evidence="1" type="ORF">HANVADRAFT_52592</name>
</gene>
<dbReference type="OrthoDB" id="3971671at2759"/>
<keyword evidence="2" id="KW-1185">Reference proteome</keyword>
<dbReference type="AlphaFoldDB" id="A0A1B7TE87"/>
<name>A0A1B7TE87_9ASCO</name>